<comment type="caution">
    <text evidence="1">The sequence shown here is derived from an EMBL/GenBank/DDBJ whole genome shotgun (WGS) entry which is preliminary data.</text>
</comment>
<sequence>MARKSDAHTFAHGRTQKQELLENWTVNFTDIYLDVYETAMRELMMEPKGLATSAELHSFFVKLKTNLQ</sequence>
<dbReference type="Proteomes" id="UP000297280">
    <property type="component" value="Unassembled WGS sequence"/>
</dbReference>
<dbReference type="AlphaFoldDB" id="A0A4Z1KZ73"/>
<keyword evidence="2" id="KW-1185">Reference proteome</keyword>
<proteinExistence type="predicted"/>
<name>A0A4Z1KZ73_9HELO</name>
<organism evidence="1 2">
    <name type="scientific">Botrytis porri</name>
    <dbReference type="NCBI Taxonomy" id="87229"/>
    <lineage>
        <taxon>Eukaryota</taxon>
        <taxon>Fungi</taxon>
        <taxon>Dikarya</taxon>
        <taxon>Ascomycota</taxon>
        <taxon>Pezizomycotina</taxon>
        <taxon>Leotiomycetes</taxon>
        <taxon>Helotiales</taxon>
        <taxon>Sclerotiniaceae</taxon>
        <taxon>Botrytis</taxon>
    </lineage>
</organism>
<dbReference type="EMBL" id="PQXO01000095">
    <property type="protein sequence ID" value="TGO89750.1"/>
    <property type="molecule type" value="Genomic_DNA"/>
</dbReference>
<gene>
    <name evidence="1" type="ORF">BPOR_0095g00110</name>
</gene>
<reference evidence="1 2" key="1">
    <citation type="submission" date="2017-12" db="EMBL/GenBank/DDBJ databases">
        <title>Comparative genomics of Botrytis spp.</title>
        <authorList>
            <person name="Valero-Jimenez C.A."/>
            <person name="Tapia P."/>
            <person name="Veloso J."/>
            <person name="Silva-Moreno E."/>
            <person name="Staats M."/>
            <person name="Valdes J.H."/>
            <person name="Van Kan J.A.L."/>
        </authorList>
    </citation>
    <scope>NUCLEOTIDE SEQUENCE [LARGE SCALE GENOMIC DNA]</scope>
    <source>
        <strain evidence="1 2">MUCL3349</strain>
    </source>
</reference>
<accession>A0A4Z1KZ73</accession>
<protein>
    <submittedName>
        <fullName evidence="1">Uncharacterized protein</fullName>
    </submittedName>
</protein>
<evidence type="ECO:0000313" key="1">
    <source>
        <dbReference type="EMBL" id="TGO89750.1"/>
    </source>
</evidence>
<evidence type="ECO:0000313" key="2">
    <source>
        <dbReference type="Proteomes" id="UP000297280"/>
    </source>
</evidence>